<evidence type="ECO:0000313" key="9">
    <source>
        <dbReference type="Proteomes" id="UP000002282"/>
    </source>
</evidence>
<dbReference type="EMBL" id="CH891740">
    <property type="protein sequence ID" value="EDW99846.2"/>
    <property type="molecule type" value="Genomic_DNA"/>
</dbReference>
<evidence type="ECO:0000256" key="3">
    <source>
        <dbReference type="ARBA" id="ARBA00022475"/>
    </source>
</evidence>
<evidence type="ECO:0000256" key="1">
    <source>
        <dbReference type="ARBA" id="ARBA00004236"/>
    </source>
</evidence>
<proteinExistence type="inferred from homology"/>
<dbReference type="PANTHER" id="PTHR11923:SF88">
    <property type="entry name" value="DEBRIS BUSTER, ISOFORM D"/>
    <property type="match status" value="1"/>
</dbReference>
<keyword evidence="9" id="KW-1185">Reference proteome</keyword>
<organism evidence="8 9">
    <name type="scientific">Drosophila yakuba</name>
    <name type="common">Fruit fly</name>
    <dbReference type="NCBI Taxonomy" id="7245"/>
    <lineage>
        <taxon>Eukaryota</taxon>
        <taxon>Metazoa</taxon>
        <taxon>Ecdysozoa</taxon>
        <taxon>Arthropoda</taxon>
        <taxon>Hexapoda</taxon>
        <taxon>Insecta</taxon>
        <taxon>Pterygota</taxon>
        <taxon>Neoptera</taxon>
        <taxon>Endopterygota</taxon>
        <taxon>Diptera</taxon>
        <taxon>Brachycera</taxon>
        <taxon>Muscomorpha</taxon>
        <taxon>Ephydroidea</taxon>
        <taxon>Drosophilidae</taxon>
        <taxon>Drosophila</taxon>
        <taxon>Sophophora</taxon>
    </lineage>
</organism>
<dbReference type="GO" id="GO:0005737">
    <property type="term" value="C:cytoplasm"/>
    <property type="evidence" value="ECO:0007669"/>
    <property type="project" value="TreeGrafter"/>
</dbReference>
<dbReference type="OrthoDB" id="18585at2759"/>
<reference evidence="8 9" key="2">
    <citation type="journal article" date="2007" name="PLoS Biol.">
        <title>Principles of genome evolution in the Drosophila melanogaster species group.</title>
        <authorList>
            <person name="Ranz J.M."/>
            <person name="Maurin D."/>
            <person name="Chan Y.S."/>
            <person name="von Grotthuss M."/>
            <person name="Hillier L.W."/>
            <person name="Roote J."/>
            <person name="Ashburner M."/>
            <person name="Bergman C.M."/>
        </authorList>
    </citation>
    <scope>NUCLEOTIDE SEQUENCE [LARGE SCALE GENOMIC DNA]</scope>
    <source>
        <strain evidence="9">Tai18E2 / Tucson 14021-0261.01</strain>
    </source>
</reference>
<dbReference type="PRINTS" id="PR01609">
    <property type="entry name" value="CD36FAMILY"/>
</dbReference>
<dbReference type="InterPro" id="IPR002159">
    <property type="entry name" value="CD36_fam"/>
</dbReference>
<evidence type="ECO:0000256" key="6">
    <source>
        <dbReference type="ARBA" id="ARBA00023136"/>
    </source>
</evidence>
<dbReference type="GO" id="GO:0005044">
    <property type="term" value="F:scavenger receptor activity"/>
    <property type="evidence" value="ECO:0007669"/>
    <property type="project" value="TreeGrafter"/>
</dbReference>
<reference evidence="8 9" key="1">
    <citation type="journal article" date="2007" name="Nature">
        <title>Evolution of genes and genomes on the Drosophila phylogeny.</title>
        <authorList>
            <consortium name="Drosophila 12 Genomes Consortium"/>
            <person name="Clark A.G."/>
            <person name="Eisen M.B."/>
            <person name="Smith D.R."/>
            <person name="Bergman C.M."/>
            <person name="Oliver B."/>
            <person name="Markow T.A."/>
            <person name="Kaufman T.C."/>
            <person name="Kellis M."/>
            <person name="Gelbart W."/>
            <person name="Iyer V.N."/>
            <person name="Pollard D.A."/>
            <person name="Sackton T.B."/>
            <person name="Larracuente A.M."/>
            <person name="Singh N.D."/>
            <person name="Abad J.P."/>
            <person name="Abt D.N."/>
            <person name="Adryan B."/>
            <person name="Aguade M."/>
            <person name="Akashi H."/>
            <person name="Anderson W.W."/>
            <person name="Aquadro C.F."/>
            <person name="Ardell D.H."/>
            <person name="Arguello R."/>
            <person name="Artieri C.G."/>
            <person name="Barbash D.A."/>
            <person name="Barker D."/>
            <person name="Barsanti P."/>
            <person name="Batterham P."/>
            <person name="Batzoglou S."/>
            <person name="Begun D."/>
            <person name="Bhutkar A."/>
            <person name="Blanco E."/>
            <person name="Bosak S.A."/>
            <person name="Bradley R.K."/>
            <person name="Brand A.D."/>
            <person name="Brent M.R."/>
            <person name="Brooks A.N."/>
            <person name="Brown R.H."/>
            <person name="Butlin R.K."/>
            <person name="Caggese C."/>
            <person name="Calvi B.R."/>
            <person name="Bernardo de Carvalho A."/>
            <person name="Caspi A."/>
            <person name="Castrezana S."/>
            <person name="Celniker S.E."/>
            <person name="Chang J.L."/>
            <person name="Chapple C."/>
            <person name="Chatterji S."/>
            <person name="Chinwalla A."/>
            <person name="Civetta A."/>
            <person name="Clifton S.W."/>
            <person name="Comeron J.M."/>
            <person name="Costello J.C."/>
            <person name="Coyne J.A."/>
            <person name="Daub J."/>
            <person name="David R.G."/>
            <person name="Delcher A.L."/>
            <person name="Delehaunty K."/>
            <person name="Do C.B."/>
            <person name="Ebling H."/>
            <person name="Edwards K."/>
            <person name="Eickbush T."/>
            <person name="Evans J.D."/>
            <person name="Filipski A."/>
            <person name="Findeiss S."/>
            <person name="Freyhult E."/>
            <person name="Fulton L."/>
            <person name="Fulton R."/>
            <person name="Garcia A.C."/>
            <person name="Gardiner A."/>
            <person name="Garfield D.A."/>
            <person name="Garvin B.E."/>
            <person name="Gibson G."/>
            <person name="Gilbert D."/>
            <person name="Gnerre S."/>
            <person name="Godfrey J."/>
            <person name="Good R."/>
            <person name="Gotea V."/>
            <person name="Gravely B."/>
            <person name="Greenberg A.J."/>
            <person name="Griffiths-Jones S."/>
            <person name="Gross S."/>
            <person name="Guigo R."/>
            <person name="Gustafson E.A."/>
            <person name="Haerty W."/>
            <person name="Hahn M.W."/>
            <person name="Halligan D.L."/>
            <person name="Halpern A.L."/>
            <person name="Halter G.M."/>
            <person name="Han M.V."/>
            <person name="Heger A."/>
            <person name="Hillier L."/>
            <person name="Hinrichs A.S."/>
            <person name="Holmes I."/>
            <person name="Hoskins R.A."/>
            <person name="Hubisz M.J."/>
            <person name="Hultmark D."/>
            <person name="Huntley M.A."/>
            <person name="Jaffe D.B."/>
            <person name="Jagadeeshan S."/>
            <person name="Jeck W.R."/>
            <person name="Johnson J."/>
            <person name="Jones C.D."/>
            <person name="Jordan W.C."/>
            <person name="Karpen G.H."/>
            <person name="Kataoka E."/>
            <person name="Keightley P.D."/>
            <person name="Kheradpour P."/>
            <person name="Kirkness E.F."/>
            <person name="Koerich L.B."/>
            <person name="Kristiansen K."/>
            <person name="Kudrna D."/>
            <person name="Kulathinal R.J."/>
            <person name="Kumar S."/>
            <person name="Kwok R."/>
            <person name="Lander E."/>
            <person name="Langley C.H."/>
            <person name="Lapoint R."/>
            <person name="Lazzaro B.P."/>
            <person name="Lee S.J."/>
            <person name="Levesque L."/>
            <person name="Li R."/>
            <person name="Lin C.F."/>
            <person name="Lin M.F."/>
            <person name="Lindblad-Toh K."/>
            <person name="Llopart A."/>
            <person name="Long M."/>
            <person name="Low L."/>
            <person name="Lozovsky E."/>
            <person name="Lu J."/>
            <person name="Luo M."/>
            <person name="Machado C.A."/>
            <person name="Makalowski W."/>
            <person name="Marzo M."/>
            <person name="Matsuda M."/>
            <person name="Matzkin L."/>
            <person name="McAllister B."/>
            <person name="McBride C.S."/>
            <person name="McKernan B."/>
            <person name="McKernan K."/>
            <person name="Mendez-Lago M."/>
            <person name="Minx P."/>
            <person name="Mollenhauer M.U."/>
            <person name="Montooth K."/>
            <person name="Mount S.M."/>
            <person name="Mu X."/>
            <person name="Myers E."/>
            <person name="Negre B."/>
            <person name="Newfeld S."/>
            <person name="Nielsen R."/>
            <person name="Noor M.A."/>
            <person name="O'Grady P."/>
            <person name="Pachter L."/>
            <person name="Papaceit M."/>
            <person name="Parisi M.J."/>
            <person name="Parisi M."/>
            <person name="Parts L."/>
            <person name="Pedersen J.S."/>
            <person name="Pesole G."/>
            <person name="Phillippy A.M."/>
            <person name="Ponting C.P."/>
            <person name="Pop M."/>
            <person name="Porcelli D."/>
            <person name="Powell J.R."/>
            <person name="Prohaska S."/>
            <person name="Pruitt K."/>
            <person name="Puig M."/>
            <person name="Quesneville H."/>
            <person name="Ram K.R."/>
            <person name="Rand D."/>
            <person name="Rasmussen M.D."/>
            <person name="Reed L.K."/>
            <person name="Reenan R."/>
            <person name="Reily A."/>
            <person name="Remington K.A."/>
            <person name="Rieger T.T."/>
            <person name="Ritchie M.G."/>
            <person name="Robin C."/>
            <person name="Rogers Y.H."/>
            <person name="Rohde C."/>
            <person name="Rozas J."/>
            <person name="Rubenfield M.J."/>
            <person name="Ruiz A."/>
            <person name="Russo S."/>
            <person name="Salzberg S.L."/>
            <person name="Sanchez-Gracia A."/>
            <person name="Saranga D.J."/>
            <person name="Sato H."/>
            <person name="Schaeffer S.W."/>
            <person name="Schatz M.C."/>
            <person name="Schlenke T."/>
            <person name="Schwartz R."/>
            <person name="Segarra C."/>
            <person name="Singh R.S."/>
            <person name="Sirot L."/>
            <person name="Sirota M."/>
            <person name="Sisneros N.B."/>
            <person name="Smith C.D."/>
            <person name="Smith T.F."/>
            <person name="Spieth J."/>
            <person name="Stage D.E."/>
            <person name="Stark A."/>
            <person name="Stephan W."/>
            <person name="Strausberg R.L."/>
            <person name="Strempel S."/>
            <person name="Sturgill D."/>
            <person name="Sutton G."/>
            <person name="Sutton G.G."/>
            <person name="Tao W."/>
            <person name="Teichmann S."/>
            <person name="Tobari Y.N."/>
            <person name="Tomimura Y."/>
            <person name="Tsolas J.M."/>
            <person name="Valente V.L."/>
            <person name="Venter E."/>
            <person name="Venter J.C."/>
            <person name="Vicario S."/>
            <person name="Vieira F.G."/>
            <person name="Vilella A.J."/>
            <person name="Villasante A."/>
            <person name="Walenz B."/>
            <person name="Wang J."/>
            <person name="Wasserman M."/>
            <person name="Watts T."/>
            <person name="Wilson D."/>
            <person name="Wilson R.K."/>
            <person name="Wing R.A."/>
            <person name="Wolfner M.F."/>
            <person name="Wong A."/>
            <person name="Wong G.K."/>
            <person name="Wu C.I."/>
            <person name="Wu G."/>
            <person name="Yamamoto D."/>
            <person name="Yang H.P."/>
            <person name="Yang S.P."/>
            <person name="Yorke J.A."/>
            <person name="Yoshida K."/>
            <person name="Zdobnov E."/>
            <person name="Zhang P."/>
            <person name="Zhang Y."/>
            <person name="Zimin A.V."/>
            <person name="Baldwin J."/>
            <person name="Abdouelleil A."/>
            <person name="Abdulkadir J."/>
            <person name="Abebe A."/>
            <person name="Abera B."/>
            <person name="Abreu J."/>
            <person name="Acer S.C."/>
            <person name="Aftuck L."/>
            <person name="Alexander A."/>
            <person name="An P."/>
            <person name="Anderson E."/>
            <person name="Anderson S."/>
            <person name="Arachi H."/>
            <person name="Azer M."/>
            <person name="Bachantsang P."/>
            <person name="Barry A."/>
            <person name="Bayul T."/>
            <person name="Berlin A."/>
            <person name="Bessette D."/>
            <person name="Bloom T."/>
            <person name="Blye J."/>
            <person name="Boguslavskiy L."/>
            <person name="Bonnet C."/>
            <person name="Boukhgalter B."/>
            <person name="Bourzgui I."/>
            <person name="Brown A."/>
            <person name="Cahill P."/>
            <person name="Channer S."/>
            <person name="Cheshatsang Y."/>
            <person name="Chuda L."/>
            <person name="Citroen M."/>
            <person name="Collymore A."/>
            <person name="Cooke P."/>
            <person name="Costello M."/>
            <person name="D'Aco K."/>
            <person name="Daza R."/>
            <person name="De Haan G."/>
            <person name="DeGray S."/>
            <person name="DeMaso C."/>
            <person name="Dhargay N."/>
            <person name="Dooley K."/>
            <person name="Dooley E."/>
            <person name="Doricent M."/>
            <person name="Dorje P."/>
            <person name="Dorjee K."/>
            <person name="Dupes A."/>
            <person name="Elong R."/>
            <person name="Falk J."/>
            <person name="Farina A."/>
            <person name="Faro S."/>
            <person name="Ferguson D."/>
            <person name="Fisher S."/>
            <person name="Foley C.D."/>
            <person name="Franke A."/>
            <person name="Friedrich D."/>
            <person name="Gadbois L."/>
            <person name="Gearin G."/>
            <person name="Gearin C.R."/>
            <person name="Giannoukos G."/>
            <person name="Goode T."/>
            <person name="Graham J."/>
            <person name="Grandbois E."/>
            <person name="Grewal S."/>
            <person name="Gyaltsen K."/>
            <person name="Hafez N."/>
            <person name="Hagos B."/>
            <person name="Hall J."/>
            <person name="Henson C."/>
            <person name="Hollinger A."/>
            <person name="Honan T."/>
            <person name="Huard M.D."/>
            <person name="Hughes L."/>
            <person name="Hurhula B."/>
            <person name="Husby M.E."/>
            <person name="Kamat A."/>
            <person name="Kanga B."/>
            <person name="Kashin S."/>
            <person name="Khazanovich D."/>
            <person name="Kisner P."/>
            <person name="Lance K."/>
            <person name="Lara M."/>
            <person name="Lee W."/>
            <person name="Lennon N."/>
            <person name="Letendre F."/>
            <person name="LeVine R."/>
            <person name="Lipovsky A."/>
            <person name="Liu X."/>
            <person name="Liu J."/>
            <person name="Liu S."/>
            <person name="Lokyitsang T."/>
            <person name="Lokyitsang Y."/>
            <person name="Lubonja R."/>
            <person name="Lui A."/>
            <person name="MacDonald P."/>
            <person name="Magnisalis V."/>
            <person name="Maru K."/>
            <person name="Matthews C."/>
            <person name="McCusker W."/>
            <person name="McDonough S."/>
            <person name="Mehta T."/>
            <person name="Meldrim J."/>
            <person name="Meneus L."/>
            <person name="Mihai O."/>
            <person name="Mihalev A."/>
            <person name="Mihova T."/>
            <person name="Mittelman R."/>
            <person name="Mlenga V."/>
            <person name="Montmayeur A."/>
            <person name="Mulrain L."/>
            <person name="Navidi A."/>
            <person name="Naylor J."/>
            <person name="Negash T."/>
            <person name="Nguyen T."/>
            <person name="Nguyen N."/>
            <person name="Nicol R."/>
            <person name="Norbu C."/>
            <person name="Norbu N."/>
            <person name="Novod N."/>
            <person name="O'Neill B."/>
            <person name="Osman S."/>
            <person name="Markiewicz E."/>
            <person name="Oyono O.L."/>
            <person name="Patti C."/>
            <person name="Phunkhang P."/>
            <person name="Pierre F."/>
            <person name="Priest M."/>
            <person name="Raghuraman S."/>
            <person name="Rege F."/>
            <person name="Reyes R."/>
            <person name="Rise C."/>
            <person name="Rogov P."/>
            <person name="Ross K."/>
            <person name="Ryan E."/>
            <person name="Settipalli S."/>
            <person name="Shea T."/>
            <person name="Sherpa N."/>
            <person name="Shi L."/>
            <person name="Shih D."/>
            <person name="Sparrow T."/>
            <person name="Spaulding J."/>
            <person name="Stalker J."/>
            <person name="Stange-Thomann N."/>
            <person name="Stavropoulos S."/>
            <person name="Stone C."/>
            <person name="Strader C."/>
            <person name="Tesfaye S."/>
            <person name="Thomson T."/>
            <person name="Thoulutsang Y."/>
            <person name="Thoulutsang D."/>
            <person name="Topham K."/>
            <person name="Topping I."/>
            <person name="Tsamla T."/>
            <person name="Vassiliev H."/>
            <person name="Vo A."/>
            <person name="Wangchuk T."/>
            <person name="Wangdi T."/>
            <person name="Weiand M."/>
            <person name="Wilkinson J."/>
            <person name="Wilson A."/>
            <person name="Yadav S."/>
            <person name="Young G."/>
            <person name="Yu Q."/>
            <person name="Zembek L."/>
            <person name="Zhong D."/>
            <person name="Zimmer A."/>
            <person name="Zwirko Z."/>
            <person name="Jaffe D.B."/>
            <person name="Alvarez P."/>
            <person name="Brockman W."/>
            <person name="Butler J."/>
            <person name="Chin C."/>
            <person name="Gnerre S."/>
            <person name="Grabherr M."/>
            <person name="Kleber M."/>
            <person name="Mauceli E."/>
            <person name="MacCallum I."/>
        </authorList>
    </citation>
    <scope>NUCLEOTIDE SEQUENCE [LARGE SCALE GENOMIC DNA]</scope>
    <source>
        <strain evidence="9">Tai18E2 / Tucson 14021-0261.01</strain>
    </source>
</reference>
<keyword evidence="3" id="KW-1003">Cell membrane</keyword>
<dbReference type="eggNOG" id="KOG3776">
    <property type="taxonomic scope" value="Eukaryota"/>
</dbReference>
<evidence type="ECO:0000256" key="7">
    <source>
        <dbReference type="ARBA" id="ARBA00023180"/>
    </source>
</evidence>
<name>B4ITY3_DROYA</name>
<dbReference type="SMR" id="B4ITY3"/>
<dbReference type="Proteomes" id="UP000002282">
    <property type="component" value="Unassembled WGS sequence"/>
</dbReference>
<keyword evidence="6" id="KW-0472">Membrane</keyword>
<sequence>MGISAGDDRFKIVAIMTIEAQSARHSLPLFIFTGITTHNYQHKILQFVPELSIDKDTPIVTPNIPLLTLTSLSPKLGYLLSKTISVVVTAAQFKPFFNVNAEQLAFGYDDALVSLAHRFYPMHMRPMQRMGLLLGRNGTLTEVSSVKTGMDQFCYIDQLNGMDHLPHWSEPPCTSIAGSEGSFFPPRELTKSEMVHIYDKDLCRILDSVEVLKPEREKHETYFKIQPKLGVPLEGKVRIQLYLNVTRAKDVYPVRDFRDFVFPVMWLEEVSHQMHKTHPESLS</sequence>
<comment type="similarity">
    <text evidence="2">Belongs to the CD36 family.</text>
</comment>
<dbReference type="PANTHER" id="PTHR11923">
    <property type="entry name" value="SCAVENGER RECEPTOR CLASS B TYPE-1 SR-B1"/>
    <property type="match status" value="1"/>
</dbReference>
<keyword evidence="5" id="KW-1133">Transmembrane helix</keyword>
<evidence type="ECO:0000313" key="8">
    <source>
        <dbReference type="EMBL" id="EDW99846.2"/>
    </source>
</evidence>
<keyword evidence="4" id="KW-0812">Transmembrane</keyword>
<evidence type="ECO:0000256" key="4">
    <source>
        <dbReference type="ARBA" id="ARBA00022692"/>
    </source>
</evidence>
<dbReference type="HOGENOM" id="CLU_680219_0_0_1"/>
<dbReference type="Pfam" id="PF01130">
    <property type="entry name" value="CD36"/>
    <property type="match status" value="1"/>
</dbReference>
<gene>
    <name evidence="8" type="primary">Dyak\GE22856</name>
    <name evidence="8" type="synonym">dyak_GLEANR_6617</name>
    <name evidence="8" type="synonym">GE22856</name>
    <name evidence="8" type="ORF">Dyak_GE22856</name>
</gene>
<keyword evidence="7" id="KW-0325">Glycoprotein</keyword>
<evidence type="ECO:0000256" key="2">
    <source>
        <dbReference type="ARBA" id="ARBA00010532"/>
    </source>
</evidence>
<protein>
    <submittedName>
        <fullName evidence="8">Uncharacterized protein</fullName>
    </submittedName>
</protein>
<dbReference type="GO" id="GO:0005886">
    <property type="term" value="C:plasma membrane"/>
    <property type="evidence" value="ECO:0007669"/>
    <property type="project" value="UniProtKB-SubCell"/>
</dbReference>
<dbReference type="AlphaFoldDB" id="B4ITY3"/>
<accession>B4ITY3</accession>
<comment type="subcellular location">
    <subcellularLocation>
        <location evidence="1">Cell membrane</location>
    </subcellularLocation>
</comment>
<dbReference type="KEGG" id="dya:Dyak_GE22856"/>
<evidence type="ECO:0000256" key="5">
    <source>
        <dbReference type="ARBA" id="ARBA00022989"/>
    </source>
</evidence>